<evidence type="ECO:0000256" key="1">
    <source>
        <dbReference type="SAM" id="MobiDB-lite"/>
    </source>
</evidence>
<dbReference type="Pfam" id="PF07727">
    <property type="entry name" value="RVT_2"/>
    <property type="match status" value="1"/>
</dbReference>
<organism evidence="3 4">
    <name type="scientific">Juglans regia</name>
    <name type="common">English walnut</name>
    <dbReference type="NCBI Taxonomy" id="51240"/>
    <lineage>
        <taxon>Eukaryota</taxon>
        <taxon>Viridiplantae</taxon>
        <taxon>Streptophyta</taxon>
        <taxon>Embryophyta</taxon>
        <taxon>Tracheophyta</taxon>
        <taxon>Spermatophyta</taxon>
        <taxon>Magnoliopsida</taxon>
        <taxon>eudicotyledons</taxon>
        <taxon>Gunneridae</taxon>
        <taxon>Pentapetalae</taxon>
        <taxon>rosids</taxon>
        <taxon>fabids</taxon>
        <taxon>Fagales</taxon>
        <taxon>Juglandaceae</taxon>
        <taxon>Juglans</taxon>
    </lineage>
</organism>
<feature type="region of interest" description="Disordered" evidence="1">
    <location>
        <begin position="394"/>
        <end position="437"/>
    </location>
</feature>
<name>A0A833TDS1_JUGRE</name>
<evidence type="ECO:0000313" key="3">
    <source>
        <dbReference type="EMBL" id="KAF5457516.1"/>
    </source>
</evidence>
<feature type="compositionally biased region" description="Polar residues" evidence="1">
    <location>
        <begin position="130"/>
        <end position="141"/>
    </location>
</feature>
<feature type="compositionally biased region" description="Polar residues" evidence="1">
    <location>
        <begin position="99"/>
        <end position="123"/>
    </location>
</feature>
<dbReference type="Proteomes" id="UP000619265">
    <property type="component" value="Unassembled WGS sequence"/>
</dbReference>
<dbReference type="InterPro" id="IPR013103">
    <property type="entry name" value="RVT_2"/>
</dbReference>
<gene>
    <name evidence="3" type="ORF">F2P56_021614</name>
</gene>
<accession>A0A833TDS1</accession>
<proteinExistence type="predicted"/>
<feature type="compositionally biased region" description="Low complexity" evidence="1">
    <location>
        <begin position="402"/>
        <end position="434"/>
    </location>
</feature>
<dbReference type="EMBL" id="LIHL02000010">
    <property type="protein sequence ID" value="KAF5457516.1"/>
    <property type="molecule type" value="Genomic_DNA"/>
</dbReference>
<feature type="domain" description="Reverse transcriptase Ty1/copia-type" evidence="2">
    <location>
        <begin position="507"/>
        <end position="571"/>
    </location>
</feature>
<evidence type="ECO:0000313" key="4">
    <source>
        <dbReference type="Proteomes" id="UP000619265"/>
    </source>
</evidence>
<dbReference type="AlphaFoldDB" id="A0A833TDS1"/>
<dbReference type="Gramene" id="Jr10_05860_p1">
    <property type="protein sequence ID" value="cds.Jr10_05860_p1"/>
    <property type="gene ID" value="Jr10_05860"/>
</dbReference>
<dbReference type="PANTHER" id="PTHR47481:SF43">
    <property type="entry name" value="RETROTRANSPOSON COPIA-LIKE N-TERMINAL DOMAIN-CONTAINING PROTEIN"/>
    <property type="match status" value="1"/>
</dbReference>
<evidence type="ECO:0000259" key="2">
    <source>
        <dbReference type="Pfam" id="PF07727"/>
    </source>
</evidence>
<reference evidence="3" key="2">
    <citation type="submission" date="2020-03" db="EMBL/GenBank/DDBJ databases">
        <title>Walnut 2.0.</title>
        <authorList>
            <person name="Marrano A."/>
            <person name="Britton M."/>
            <person name="Zimin A.V."/>
            <person name="Zaini P.A."/>
            <person name="Workman R."/>
            <person name="Puiu D."/>
            <person name="Bianco L."/>
            <person name="Allen B.J."/>
            <person name="Troggio M."/>
            <person name="Leslie C.A."/>
            <person name="Timp W."/>
            <person name="Dendekar A."/>
            <person name="Salzberg S.L."/>
            <person name="Neale D.B."/>
        </authorList>
    </citation>
    <scope>NUCLEOTIDE SEQUENCE</scope>
    <source>
        <tissue evidence="3">Leaves</tissue>
    </source>
</reference>
<protein>
    <recommendedName>
        <fullName evidence="2">Reverse transcriptase Ty1/copia-type domain-containing protein</fullName>
    </recommendedName>
</protein>
<sequence length="599" mass="65877">MSCQNFLEEVKALTDELSTVGKPIEDSDLILSVLNGLNSSFHSFVTTYMLLAKEKSMPFFDFHAELLNYDLMQKFHNQSVQPKIGSYALYSNKPGAETGSRNNNRSRFTVSSKSNGHVTSQFRQPLPHLPTSTPASSPLESRSCSPCQICKRENHQALDYFNHMNYAFQGHHHPTELAAMVAEANTTYLNQHQWYADSSANVHITSNVANLATSNHMKARTPWDISTGVTLLTGPSGNGLYPINLRQLSSSKLHALTMTIGVKALTSTWHCRLGHPFAAILHRVLTSFSLPYLITNSDSSVTSSGITPTLLLSPPHILSSLSSDHSLVPDPPLFSFPAVHMPIVSLEPISSPPSTPISIDSIEPFVTSSPTIAPSLSNTFEPHLSPPPYHVVTRSQTGHLQPCSPSSTPISIDSPKPLVISSPTTTSSLSNPSEPQLPSYHVVTRSQTGHLQPCSFPGFKLYHSTRHPLHALHADAIISEPRTYAQAASMPEWCAAMESEFQALLRNATWTLCSLPPGKNVVPNIWVFKCKRRPDGSIERLKTQLVVVGYLQRSGLDFHEIFSPVIKPSTVQEGVYMAQPKGFEDPEHPDFVCKLHKSL</sequence>
<dbReference type="PANTHER" id="PTHR47481">
    <property type="match status" value="1"/>
</dbReference>
<feature type="region of interest" description="Disordered" evidence="1">
    <location>
        <begin position="95"/>
        <end position="141"/>
    </location>
</feature>
<comment type="caution">
    <text evidence="3">The sequence shown here is derived from an EMBL/GenBank/DDBJ whole genome shotgun (WGS) entry which is preliminary data.</text>
</comment>
<reference evidence="3" key="1">
    <citation type="submission" date="2015-10" db="EMBL/GenBank/DDBJ databases">
        <authorList>
            <person name="Martinez-Garcia P.J."/>
            <person name="Crepeau M.W."/>
            <person name="Puiu D."/>
            <person name="Gonzalez-Ibeas D."/>
            <person name="Whalen J."/>
            <person name="Stevens K."/>
            <person name="Paul R."/>
            <person name="Butterfield T."/>
            <person name="Britton M."/>
            <person name="Reagan R."/>
            <person name="Chakraborty S."/>
            <person name="Walawage S.L."/>
            <person name="Vasquez-Gross H.A."/>
            <person name="Cardeno C."/>
            <person name="Famula R."/>
            <person name="Pratt K."/>
            <person name="Kuruganti S."/>
            <person name="Aradhya M.K."/>
            <person name="Leslie C.A."/>
            <person name="Dandekar A.M."/>
            <person name="Salzberg S.L."/>
            <person name="Wegrzyn J.L."/>
            <person name="Langley C.H."/>
            <person name="Neale D.B."/>
        </authorList>
    </citation>
    <scope>NUCLEOTIDE SEQUENCE</scope>
    <source>
        <tissue evidence="3">Leaves</tissue>
    </source>
</reference>